<dbReference type="InterPro" id="IPR029479">
    <property type="entry name" value="Nitroreductase"/>
</dbReference>
<dbReference type="InterPro" id="IPR000415">
    <property type="entry name" value="Nitroreductase-like"/>
</dbReference>
<organism evidence="2 3">
    <name type="scientific">Alkalihalophilus pseudofirmus (strain ATCC BAA-2126 / JCM 17055 / OF4)</name>
    <name type="common">Bacillus pseudofirmus</name>
    <dbReference type="NCBI Taxonomy" id="398511"/>
    <lineage>
        <taxon>Bacteria</taxon>
        <taxon>Bacillati</taxon>
        <taxon>Bacillota</taxon>
        <taxon>Bacilli</taxon>
        <taxon>Bacillales</taxon>
        <taxon>Bacillaceae</taxon>
        <taxon>Alkalihalophilus</taxon>
    </lineage>
</organism>
<dbReference type="AlphaFoldDB" id="D3G1P3"/>
<dbReference type="HOGENOM" id="CLU_059362_3_2_9"/>
<dbReference type="RefSeq" id="WP_012961178.1">
    <property type="nucleotide sequence ID" value="NC_013792.1"/>
</dbReference>
<dbReference type="InterPro" id="IPR052544">
    <property type="entry name" value="Bacteriocin_Proc_Enz"/>
</dbReference>
<dbReference type="Gene3D" id="3.40.109.10">
    <property type="entry name" value="NADH Oxidase"/>
    <property type="match status" value="1"/>
</dbReference>
<dbReference type="NCBIfam" id="TIGR03605">
    <property type="entry name" value="antibiot_sagB"/>
    <property type="match status" value="1"/>
</dbReference>
<name>D3G1P3_ALKPO</name>
<keyword evidence="2" id="KW-0614">Plasmid</keyword>
<dbReference type="KEGG" id="bpf:BpOF4_21369"/>
<dbReference type="InterPro" id="IPR020051">
    <property type="entry name" value="SagB-type_dehydrogenase"/>
</dbReference>
<proteinExistence type="predicted"/>
<protein>
    <submittedName>
        <fullName evidence="2">Nitroreductase</fullName>
    </submittedName>
</protein>
<evidence type="ECO:0000313" key="3">
    <source>
        <dbReference type="Proteomes" id="UP000001544"/>
    </source>
</evidence>
<dbReference type="Pfam" id="PF00881">
    <property type="entry name" value="Nitroreductase"/>
    <property type="match status" value="1"/>
</dbReference>
<evidence type="ECO:0000313" key="2">
    <source>
        <dbReference type="EMBL" id="ADC52269.1"/>
    </source>
</evidence>
<feature type="domain" description="Nitroreductase" evidence="1">
    <location>
        <begin position="55"/>
        <end position="224"/>
    </location>
</feature>
<dbReference type="GO" id="GO:0016491">
    <property type="term" value="F:oxidoreductase activity"/>
    <property type="evidence" value="ECO:0007669"/>
    <property type="project" value="InterPro"/>
</dbReference>
<dbReference type="eggNOG" id="COG0778">
    <property type="taxonomic scope" value="Bacteria"/>
</dbReference>
<evidence type="ECO:0000259" key="1">
    <source>
        <dbReference type="Pfam" id="PF00881"/>
    </source>
</evidence>
<dbReference type="Proteomes" id="UP000001544">
    <property type="component" value="Plasmid pBpOF4-01"/>
</dbReference>
<accession>D3G1P3</accession>
<dbReference type="CDD" id="cd02142">
    <property type="entry name" value="McbC_SagB-like_oxidoreductase"/>
    <property type="match status" value="1"/>
</dbReference>
<reference evidence="2 3" key="1">
    <citation type="journal article" date="2011" name="Environ. Microbiol.">
        <title>Genome of alkaliphilic Bacillus pseudofirmus OF4 reveals adaptations that support the ability to grow in an external pH range from 7.5 to 11.4.</title>
        <authorList>
            <person name="Janto B."/>
            <person name="Ahmed A."/>
            <person name="Ito M."/>
            <person name="Liu J."/>
            <person name="Hicks D.B."/>
            <person name="Pagni S."/>
            <person name="Fackelmayer O.J."/>
            <person name="Smith T.A."/>
            <person name="Earl J."/>
            <person name="Elbourne L.D."/>
            <person name="Hassan K."/>
            <person name="Paulsen I.T."/>
            <person name="Kolsto A.B."/>
            <person name="Tourasse N.J."/>
            <person name="Ehrlich G.D."/>
            <person name="Boissy R."/>
            <person name="Ivey D.M."/>
            <person name="Li G."/>
            <person name="Xue Y."/>
            <person name="Ma Y."/>
            <person name="Hu F.Z."/>
            <person name="Krulwich T.A."/>
        </authorList>
    </citation>
    <scope>NUCLEOTIDE SEQUENCE [LARGE SCALE GENOMIC DNA]</scope>
    <source>
        <strain evidence="3">ATCC BAA-2126 / JCM 17055 / OF4</strain>
    </source>
</reference>
<dbReference type="EMBL" id="CP001879">
    <property type="protein sequence ID" value="ADC52269.1"/>
    <property type="molecule type" value="Genomic_DNA"/>
</dbReference>
<gene>
    <name evidence="2" type="ordered locus">BpOF4_21369</name>
</gene>
<dbReference type="PANTHER" id="PTHR43745">
    <property type="entry name" value="NITROREDUCTASE MJ1384-RELATED"/>
    <property type="match status" value="1"/>
</dbReference>
<keyword evidence="3" id="KW-1185">Reference proteome</keyword>
<sequence>MYEPQYLFYHLNSTNYQSQIKYCPGESYNTKLQNKKYTLHPLDFNFIESVDGFKTRSTRIFNGQALSALELNLLLRNVYTLNVNTPSPAPSAGGLYPLELYVIANNISEVEKGIYHYNRQGTGLTFLHDSYDLSFLPPVNTFVKDAPLIIIMTASMEKLYSKYGERAYRYALIESGHIGQNISLYSWKNNLGCCAIGGFYDDVITSLLKLENNEIPIYIYAIGKDT</sequence>
<dbReference type="PANTHER" id="PTHR43745:SF2">
    <property type="entry name" value="NITROREDUCTASE MJ1384-RELATED"/>
    <property type="match status" value="1"/>
</dbReference>
<dbReference type="SUPFAM" id="SSF55469">
    <property type="entry name" value="FMN-dependent nitroreductase-like"/>
    <property type="match status" value="1"/>
</dbReference>
<geneLocation type="plasmid" evidence="2 3">
    <name>pBpOF4-01</name>
</geneLocation>